<dbReference type="InterPro" id="IPR041414">
    <property type="entry name" value="Raco-like_middle"/>
</dbReference>
<feature type="domain" description="RACo C-terminal" evidence="1">
    <location>
        <begin position="164"/>
        <end position="408"/>
    </location>
</feature>
<gene>
    <name evidence="3" type="ORF">A7E78_13980</name>
</gene>
<reference evidence="3 4" key="1">
    <citation type="journal article" date="2017" name="Genome Announc.">
        <title>Complete Genome Sequences of Two Acetylene-Fermenting Pelobacter acetylenicus Strains.</title>
        <authorList>
            <person name="Sutton J.M."/>
            <person name="Baesman S.M."/>
            <person name="Fierst J.L."/>
            <person name="Poret-Peterson A.T."/>
            <person name="Oremland R.S."/>
            <person name="Dunlap D.S."/>
            <person name="Akob D.M."/>
        </authorList>
    </citation>
    <scope>NUCLEOTIDE SEQUENCE [LARGE SCALE GENOMIC DNA]</scope>
    <source>
        <strain evidence="3 4">SFB93</strain>
    </source>
</reference>
<feature type="domain" description="RACo-like middle region" evidence="2">
    <location>
        <begin position="8"/>
        <end position="156"/>
    </location>
</feature>
<dbReference type="KEGG" id="pef:A7E78_13980"/>
<dbReference type="STRING" id="1842532.A7E78_13980"/>
<name>A0A1L3GSE0_9BACT</name>
<dbReference type="InterPro" id="IPR043129">
    <property type="entry name" value="ATPase_NBD"/>
</dbReference>
<organism evidence="3 4">
    <name type="scientific">Syntrophotalea acetylenivorans</name>
    <dbReference type="NCBI Taxonomy" id="1842532"/>
    <lineage>
        <taxon>Bacteria</taxon>
        <taxon>Pseudomonadati</taxon>
        <taxon>Thermodesulfobacteriota</taxon>
        <taxon>Desulfuromonadia</taxon>
        <taxon>Desulfuromonadales</taxon>
        <taxon>Syntrophotaleaceae</taxon>
        <taxon>Syntrophotalea</taxon>
    </lineage>
</organism>
<dbReference type="Gene3D" id="3.30.420.480">
    <property type="entry name" value="Domain of unknown function (DUF4445)"/>
    <property type="match status" value="1"/>
</dbReference>
<dbReference type="RefSeq" id="WP_072284865.1">
    <property type="nucleotide sequence ID" value="NZ_CP015519.1"/>
</dbReference>
<evidence type="ECO:0008006" key="5">
    <source>
        <dbReference type="Google" id="ProtNLM"/>
    </source>
</evidence>
<dbReference type="InterPro" id="IPR052911">
    <property type="entry name" value="Corrinoid_activation_enz"/>
</dbReference>
<dbReference type="InterPro" id="IPR027980">
    <property type="entry name" value="RACo_C"/>
</dbReference>
<dbReference type="Pfam" id="PF14574">
    <property type="entry name" value="RACo_C_ter"/>
    <property type="match status" value="1"/>
</dbReference>
<dbReference type="Pfam" id="PF17651">
    <property type="entry name" value="Raco_middle"/>
    <property type="match status" value="1"/>
</dbReference>
<evidence type="ECO:0000313" key="4">
    <source>
        <dbReference type="Proteomes" id="UP000182517"/>
    </source>
</evidence>
<dbReference type="PANTHER" id="PTHR42895:SF2">
    <property type="entry name" value="IRON-SULFUR CLUSTER PROTEIN"/>
    <property type="match status" value="1"/>
</dbReference>
<dbReference type="EMBL" id="CP015519">
    <property type="protein sequence ID" value="APG28841.1"/>
    <property type="molecule type" value="Genomic_DNA"/>
</dbReference>
<evidence type="ECO:0000259" key="1">
    <source>
        <dbReference type="Pfam" id="PF14574"/>
    </source>
</evidence>
<proteinExistence type="predicted"/>
<dbReference type="AlphaFoldDB" id="A0A1L3GSE0"/>
<sequence length="410" mass="43172">MTDKETLLALDLGTTTLAGRLIDRRGQVIAEATLRNPQASLGADIVSRLELALKGQGKQLQKLLVEGLERLIGELLRAAGVNREDISSAAAAGNAGISVLLRCLPVDKILFPPHRPEQKQGLYLSPDQLGLDLPVPLYLFPLVTGYVGGDLVAFLLDQAPYRNNTLYLDIGTNGELALHSNGQWWTTSVAAGPAFEGEGIGCGMAAAAGAVSGVTLDGDRLRLEVIGGGVPRGLCGSGLAETVAAALEGGLIDSHGTFADPLQVSSNLARYLDGGEGERCLRLYRDATVDLCLTQEDLRTFQLAKGAIRAGVDCLLARAGLAADSVEEVVVTGAFGFSLASRILKRVAMLPENMIDRVRFAEAGVLAGCCRFLLDEAGSEKAQRLADALTPYPLSGTPAFEKAFLSALDF</sequence>
<keyword evidence="4" id="KW-1185">Reference proteome</keyword>
<accession>A0A1L3GSE0</accession>
<dbReference type="InterPro" id="IPR042259">
    <property type="entry name" value="Raco-like_middle_sf"/>
</dbReference>
<protein>
    <recommendedName>
        <fullName evidence="5">DUF4445 domain-containing protein</fullName>
    </recommendedName>
</protein>
<dbReference type="PANTHER" id="PTHR42895">
    <property type="entry name" value="IRON-SULFUR CLUSTER-BINDING PROTEIN-RELATED"/>
    <property type="match status" value="1"/>
</dbReference>
<evidence type="ECO:0000259" key="2">
    <source>
        <dbReference type="Pfam" id="PF17651"/>
    </source>
</evidence>
<evidence type="ECO:0000313" key="3">
    <source>
        <dbReference type="EMBL" id="APG28841.1"/>
    </source>
</evidence>
<dbReference type="SUPFAM" id="SSF53067">
    <property type="entry name" value="Actin-like ATPase domain"/>
    <property type="match status" value="1"/>
</dbReference>
<dbReference type="Proteomes" id="UP000182517">
    <property type="component" value="Chromosome"/>
</dbReference>